<protein>
    <submittedName>
        <fullName evidence="1">Uncharacterized protein</fullName>
    </submittedName>
</protein>
<comment type="caution">
    <text evidence="1">The sequence shown here is derived from an EMBL/GenBank/DDBJ whole genome shotgun (WGS) entry which is preliminary data.</text>
</comment>
<dbReference type="AlphaFoldDB" id="A0A7J7JYH0"/>
<name>A0A7J7JYH0_BUGNE</name>
<organism evidence="1 2">
    <name type="scientific">Bugula neritina</name>
    <name type="common">Brown bryozoan</name>
    <name type="synonym">Sertularia neritina</name>
    <dbReference type="NCBI Taxonomy" id="10212"/>
    <lineage>
        <taxon>Eukaryota</taxon>
        <taxon>Metazoa</taxon>
        <taxon>Spiralia</taxon>
        <taxon>Lophotrochozoa</taxon>
        <taxon>Bryozoa</taxon>
        <taxon>Gymnolaemata</taxon>
        <taxon>Cheilostomatida</taxon>
        <taxon>Flustrina</taxon>
        <taxon>Buguloidea</taxon>
        <taxon>Bugulidae</taxon>
        <taxon>Bugula</taxon>
    </lineage>
</organism>
<evidence type="ECO:0000313" key="1">
    <source>
        <dbReference type="EMBL" id="KAF6031450.1"/>
    </source>
</evidence>
<proteinExistence type="predicted"/>
<dbReference type="EMBL" id="VXIV02001603">
    <property type="protein sequence ID" value="KAF6031450.1"/>
    <property type="molecule type" value="Genomic_DNA"/>
</dbReference>
<evidence type="ECO:0000313" key="2">
    <source>
        <dbReference type="Proteomes" id="UP000593567"/>
    </source>
</evidence>
<dbReference type="GO" id="GO:0008146">
    <property type="term" value="F:sulfotransferase activity"/>
    <property type="evidence" value="ECO:0007669"/>
    <property type="project" value="InterPro"/>
</dbReference>
<sequence>MTLKSEEDSGGENSLVNKFCLNHTSPGLGKRAGSLYFLTFRDVSWGLLPKTGSTNILRMVCIIIGPKCTKITGYPDEHHYVPGFMEQITDLDSYSSGYSNWPTRKFLYAFVRDPWQRLVSTYIEKVLFSDSYIVICRYGRNAKFLELHRKLKQEHTTLTYSQF</sequence>
<dbReference type="GO" id="GO:0016020">
    <property type="term" value="C:membrane"/>
    <property type="evidence" value="ECO:0007669"/>
    <property type="project" value="InterPro"/>
</dbReference>
<reference evidence="1" key="1">
    <citation type="submission" date="2020-06" db="EMBL/GenBank/DDBJ databases">
        <title>Draft genome of Bugula neritina, a colonial animal packing powerful symbionts and potential medicines.</title>
        <authorList>
            <person name="Rayko M."/>
        </authorList>
    </citation>
    <scope>NUCLEOTIDE SEQUENCE [LARGE SCALE GENOMIC DNA]</scope>
    <source>
        <strain evidence="1">Kwan_BN1</strain>
    </source>
</reference>
<dbReference type="Proteomes" id="UP000593567">
    <property type="component" value="Unassembled WGS sequence"/>
</dbReference>
<dbReference type="Pfam" id="PF03567">
    <property type="entry name" value="Sulfotransfer_2"/>
    <property type="match status" value="1"/>
</dbReference>
<accession>A0A7J7JYH0</accession>
<dbReference type="InterPro" id="IPR005331">
    <property type="entry name" value="Sulfotransferase"/>
</dbReference>
<gene>
    <name evidence="1" type="ORF">EB796_010245</name>
</gene>
<keyword evidence="2" id="KW-1185">Reference proteome</keyword>